<dbReference type="EMBL" id="JAGPYM010000016">
    <property type="protein sequence ID" value="KAH6886230.1"/>
    <property type="molecule type" value="Genomic_DNA"/>
</dbReference>
<sequence length="215" mass="24705">MPSEFRSEETNILDQTCTTLSRCLVGQFFGEFSYYGCFLSKATCSSALIETRQQCTIAGGRKSGHRPSIRNPVGYYLFPSSSLSVLHAPTLQLKTPKVPTNHRLYFARTHETQSYIRTCPLPILYADPARSLSLRDVMDARRNESRRCDWSARCRRRDCQVRTPRYRHIRGNHCSRNDGQKVRWSFHQKPTGPLPSMHQATTATNRSRLPRNCCC</sequence>
<dbReference type="AlphaFoldDB" id="A0A9P8W2I7"/>
<organism evidence="1 2">
    <name type="scientific">Thelonectria olida</name>
    <dbReference type="NCBI Taxonomy" id="1576542"/>
    <lineage>
        <taxon>Eukaryota</taxon>
        <taxon>Fungi</taxon>
        <taxon>Dikarya</taxon>
        <taxon>Ascomycota</taxon>
        <taxon>Pezizomycotina</taxon>
        <taxon>Sordariomycetes</taxon>
        <taxon>Hypocreomycetidae</taxon>
        <taxon>Hypocreales</taxon>
        <taxon>Nectriaceae</taxon>
        <taxon>Thelonectria</taxon>
    </lineage>
</organism>
<accession>A0A9P8W2I7</accession>
<evidence type="ECO:0000313" key="1">
    <source>
        <dbReference type="EMBL" id="KAH6886230.1"/>
    </source>
</evidence>
<reference evidence="1 2" key="1">
    <citation type="journal article" date="2021" name="Nat. Commun.">
        <title>Genetic determinants of endophytism in the Arabidopsis root mycobiome.</title>
        <authorList>
            <person name="Mesny F."/>
            <person name="Miyauchi S."/>
            <person name="Thiergart T."/>
            <person name="Pickel B."/>
            <person name="Atanasova L."/>
            <person name="Karlsson M."/>
            <person name="Huettel B."/>
            <person name="Barry K.W."/>
            <person name="Haridas S."/>
            <person name="Chen C."/>
            <person name="Bauer D."/>
            <person name="Andreopoulos W."/>
            <person name="Pangilinan J."/>
            <person name="LaButti K."/>
            <person name="Riley R."/>
            <person name="Lipzen A."/>
            <person name="Clum A."/>
            <person name="Drula E."/>
            <person name="Henrissat B."/>
            <person name="Kohler A."/>
            <person name="Grigoriev I.V."/>
            <person name="Martin F.M."/>
            <person name="Hacquard S."/>
        </authorList>
    </citation>
    <scope>NUCLEOTIDE SEQUENCE [LARGE SCALE GENOMIC DNA]</scope>
    <source>
        <strain evidence="1 2">MPI-CAGE-CH-0241</strain>
    </source>
</reference>
<keyword evidence="2" id="KW-1185">Reference proteome</keyword>
<proteinExistence type="predicted"/>
<evidence type="ECO:0000313" key="2">
    <source>
        <dbReference type="Proteomes" id="UP000777438"/>
    </source>
</evidence>
<gene>
    <name evidence="1" type="ORF">B0T10DRAFT_78815</name>
</gene>
<protein>
    <submittedName>
        <fullName evidence="1">Uncharacterized protein</fullName>
    </submittedName>
</protein>
<name>A0A9P8W2I7_9HYPO</name>
<dbReference type="Proteomes" id="UP000777438">
    <property type="component" value="Unassembled WGS sequence"/>
</dbReference>
<comment type="caution">
    <text evidence="1">The sequence shown here is derived from an EMBL/GenBank/DDBJ whole genome shotgun (WGS) entry which is preliminary data.</text>
</comment>